<dbReference type="PANTHER" id="PTHR30346:SF29">
    <property type="entry name" value="LYSR SUBSTRATE-BINDING"/>
    <property type="match status" value="1"/>
</dbReference>
<dbReference type="SUPFAM" id="SSF53850">
    <property type="entry name" value="Periplasmic binding protein-like II"/>
    <property type="match status" value="1"/>
</dbReference>
<organism evidence="6 7">
    <name type="scientific">Actinoplanes octamycinicus</name>
    <dbReference type="NCBI Taxonomy" id="135948"/>
    <lineage>
        <taxon>Bacteria</taxon>
        <taxon>Bacillati</taxon>
        <taxon>Actinomycetota</taxon>
        <taxon>Actinomycetes</taxon>
        <taxon>Micromonosporales</taxon>
        <taxon>Micromonosporaceae</taxon>
        <taxon>Actinoplanes</taxon>
    </lineage>
</organism>
<dbReference type="Gene3D" id="1.10.10.10">
    <property type="entry name" value="Winged helix-like DNA-binding domain superfamily/Winged helix DNA-binding domain"/>
    <property type="match status" value="1"/>
</dbReference>
<dbReference type="CDD" id="cd08423">
    <property type="entry name" value="PBP2_LTTR_like_6"/>
    <property type="match status" value="1"/>
</dbReference>
<evidence type="ECO:0000259" key="5">
    <source>
        <dbReference type="PROSITE" id="PS50931"/>
    </source>
</evidence>
<dbReference type="Proteomes" id="UP000546162">
    <property type="component" value="Unassembled WGS sequence"/>
</dbReference>
<name>A0A7W7MB01_9ACTN</name>
<dbReference type="SUPFAM" id="SSF46785">
    <property type="entry name" value="Winged helix' DNA-binding domain"/>
    <property type="match status" value="1"/>
</dbReference>
<dbReference type="GO" id="GO:0003677">
    <property type="term" value="F:DNA binding"/>
    <property type="evidence" value="ECO:0007669"/>
    <property type="project" value="UniProtKB-KW"/>
</dbReference>
<proteinExistence type="inferred from homology"/>
<sequence>MLDPRRLSLLRDVAATGTIAGAATRAGCTAAAASQQLSALERDVGVPLLERSARSVRLTEAGRVLAEQAEPVLASLAEAERAVRQVAGLRGGTIRVAAFATAAISFTVPALTAFRRCHPEVEVRFTELESDEALPRVRSGDIDLAVTHDYAPLTRPDLRGLSQRPLYREPMLLAVPRTSLPATSQAGPTAEPRTPLAAEPQAGLRAGPPPVSLADFAGADWVAALTSTGFQAATEMACRAAGFEPRINVRVHSYPMVLAMVAAGFGVSLVPQLAATPQRGVIYLPISHPEGLARQIHATTRTGGRSAAVQHLLRCLTEALGKRAGR</sequence>
<keyword evidence="3 6" id="KW-0238">DNA-binding</keyword>
<comment type="caution">
    <text evidence="6">The sequence shown here is derived from an EMBL/GenBank/DDBJ whole genome shotgun (WGS) entry which is preliminary data.</text>
</comment>
<dbReference type="PANTHER" id="PTHR30346">
    <property type="entry name" value="TRANSCRIPTIONAL DUAL REGULATOR HCAR-RELATED"/>
    <property type="match status" value="1"/>
</dbReference>
<keyword evidence="7" id="KW-1185">Reference proteome</keyword>
<protein>
    <submittedName>
        <fullName evidence="6">DNA-binding transcriptional LysR family regulator</fullName>
    </submittedName>
</protein>
<dbReference type="InterPro" id="IPR036388">
    <property type="entry name" value="WH-like_DNA-bd_sf"/>
</dbReference>
<dbReference type="EMBL" id="JACHNB010000001">
    <property type="protein sequence ID" value="MBB4743355.1"/>
    <property type="molecule type" value="Genomic_DNA"/>
</dbReference>
<dbReference type="Pfam" id="PF03466">
    <property type="entry name" value="LysR_substrate"/>
    <property type="match status" value="1"/>
</dbReference>
<reference evidence="6 7" key="1">
    <citation type="submission" date="2020-08" db="EMBL/GenBank/DDBJ databases">
        <title>Sequencing the genomes of 1000 actinobacteria strains.</title>
        <authorList>
            <person name="Klenk H.-P."/>
        </authorList>
    </citation>
    <scope>NUCLEOTIDE SEQUENCE [LARGE SCALE GENOMIC DNA]</scope>
    <source>
        <strain evidence="6 7">DSM 45809</strain>
    </source>
</reference>
<evidence type="ECO:0000256" key="4">
    <source>
        <dbReference type="ARBA" id="ARBA00023163"/>
    </source>
</evidence>
<dbReference type="PROSITE" id="PS50931">
    <property type="entry name" value="HTH_LYSR"/>
    <property type="match status" value="1"/>
</dbReference>
<keyword evidence="4" id="KW-0804">Transcription</keyword>
<dbReference type="GO" id="GO:0003700">
    <property type="term" value="F:DNA-binding transcription factor activity"/>
    <property type="evidence" value="ECO:0007669"/>
    <property type="project" value="InterPro"/>
</dbReference>
<feature type="domain" description="HTH lysR-type" evidence="5">
    <location>
        <begin position="2"/>
        <end position="59"/>
    </location>
</feature>
<gene>
    <name evidence="6" type="ORF">BJY16_006814</name>
</gene>
<dbReference type="Gene3D" id="3.40.190.10">
    <property type="entry name" value="Periplasmic binding protein-like II"/>
    <property type="match status" value="2"/>
</dbReference>
<accession>A0A7W7MB01</accession>
<dbReference type="InterPro" id="IPR036390">
    <property type="entry name" value="WH_DNA-bd_sf"/>
</dbReference>
<dbReference type="RefSeq" id="WP_185043641.1">
    <property type="nucleotide sequence ID" value="NZ_BAABFG010000005.1"/>
</dbReference>
<comment type="similarity">
    <text evidence="1">Belongs to the LysR transcriptional regulatory family.</text>
</comment>
<evidence type="ECO:0000256" key="1">
    <source>
        <dbReference type="ARBA" id="ARBA00009437"/>
    </source>
</evidence>
<dbReference type="InterPro" id="IPR000847">
    <property type="entry name" value="LysR_HTH_N"/>
</dbReference>
<keyword evidence="2" id="KW-0805">Transcription regulation</keyword>
<dbReference type="GO" id="GO:0032993">
    <property type="term" value="C:protein-DNA complex"/>
    <property type="evidence" value="ECO:0007669"/>
    <property type="project" value="TreeGrafter"/>
</dbReference>
<evidence type="ECO:0000256" key="3">
    <source>
        <dbReference type="ARBA" id="ARBA00023125"/>
    </source>
</evidence>
<dbReference type="Pfam" id="PF00126">
    <property type="entry name" value="HTH_1"/>
    <property type="match status" value="1"/>
</dbReference>
<evidence type="ECO:0000313" key="6">
    <source>
        <dbReference type="EMBL" id="MBB4743355.1"/>
    </source>
</evidence>
<evidence type="ECO:0000256" key="2">
    <source>
        <dbReference type="ARBA" id="ARBA00023015"/>
    </source>
</evidence>
<dbReference type="InterPro" id="IPR005119">
    <property type="entry name" value="LysR_subst-bd"/>
</dbReference>
<dbReference type="AlphaFoldDB" id="A0A7W7MB01"/>
<evidence type="ECO:0000313" key="7">
    <source>
        <dbReference type="Proteomes" id="UP000546162"/>
    </source>
</evidence>